<reference evidence="1" key="2">
    <citation type="journal article" date="2015" name="Data Brief">
        <title>Shoot transcriptome of the giant reed, Arundo donax.</title>
        <authorList>
            <person name="Barrero R.A."/>
            <person name="Guerrero F.D."/>
            <person name="Moolhuijzen P."/>
            <person name="Goolsby J.A."/>
            <person name="Tidwell J."/>
            <person name="Bellgard S.E."/>
            <person name="Bellgard M.I."/>
        </authorList>
    </citation>
    <scope>NUCLEOTIDE SEQUENCE</scope>
    <source>
        <tissue evidence="1">Shoot tissue taken approximately 20 cm above the soil surface</tissue>
    </source>
</reference>
<protein>
    <submittedName>
        <fullName evidence="1">Uncharacterized protein</fullName>
    </submittedName>
</protein>
<proteinExistence type="predicted"/>
<sequence>MRYFSPASSRRITQIARIALPVSVHDVRRCCSWPYLLCMHG</sequence>
<accession>A0A0A8XYN4</accession>
<dbReference type="EMBL" id="GBRH01281078">
    <property type="protein sequence ID" value="JAD16817.1"/>
    <property type="molecule type" value="Transcribed_RNA"/>
</dbReference>
<dbReference type="AlphaFoldDB" id="A0A0A8XYN4"/>
<evidence type="ECO:0000313" key="1">
    <source>
        <dbReference type="EMBL" id="JAD16817.1"/>
    </source>
</evidence>
<organism evidence="1">
    <name type="scientific">Arundo donax</name>
    <name type="common">Giant reed</name>
    <name type="synonym">Donax arundinaceus</name>
    <dbReference type="NCBI Taxonomy" id="35708"/>
    <lineage>
        <taxon>Eukaryota</taxon>
        <taxon>Viridiplantae</taxon>
        <taxon>Streptophyta</taxon>
        <taxon>Embryophyta</taxon>
        <taxon>Tracheophyta</taxon>
        <taxon>Spermatophyta</taxon>
        <taxon>Magnoliopsida</taxon>
        <taxon>Liliopsida</taxon>
        <taxon>Poales</taxon>
        <taxon>Poaceae</taxon>
        <taxon>PACMAD clade</taxon>
        <taxon>Arundinoideae</taxon>
        <taxon>Arundineae</taxon>
        <taxon>Arundo</taxon>
    </lineage>
</organism>
<reference evidence="1" key="1">
    <citation type="submission" date="2014-09" db="EMBL/GenBank/DDBJ databases">
        <authorList>
            <person name="Magalhaes I.L.F."/>
            <person name="Oliveira U."/>
            <person name="Santos F.R."/>
            <person name="Vidigal T.H.D.A."/>
            <person name="Brescovit A.D."/>
            <person name="Santos A.J."/>
        </authorList>
    </citation>
    <scope>NUCLEOTIDE SEQUENCE</scope>
    <source>
        <tissue evidence="1">Shoot tissue taken approximately 20 cm above the soil surface</tissue>
    </source>
</reference>
<name>A0A0A8XYN4_ARUDO</name>